<dbReference type="InterPro" id="IPR009594">
    <property type="entry name" value="Tscrpt_reg_HTH_AraC_N"/>
</dbReference>
<evidence type="ECO:0000313" key="4">
    <source>
        <dbReference type="EMBL" id="MDP4300610.1"/>
    </source>
</evidence>
<dbReference type="Gene3D" id="1.10.10.60">
    <property type="entry name" value="Homeodomain-like"/>
    <property type="match status" value="2"/>
</dbReference>
<dbReference type="Pfam" id="PF12833">
    <property type="entry name" value="HTH_18"/>
    <property type="match status" value="1"/>
</dbReference>
<evidence type="ECO:0000256" key="1">
    <source>
        <dbReference type="ARBA" id="ARBA00023015"/>
    </source>
</evidence>
<name>A0ABT9G296_LEPDI</name>
<organism evidence="4 5">
    <name type="scientific">Leptothrix discophora</name>
    <dbReference type="NCBI Taxonomy" id="89"/>
    <lineage>
        <taxon>Bacteria</taxon>
        <taxon>Pseudomonadati</taxon>
        <taxon>Pseudomonadota</taxon>
        <taxon>Betaproteobacteria</taxon>
        <taxon>Burkholderiales</taxon>
        <taxon>Sphaerotilaceae</taxon>
        <taxon>Leptothrix</taxon>
    </lineage>
</organism>
<comment type="caution">
    <text evidence="4">The sequence shown here is derived from an EMBL/GenBank/DDBJ whole genome shotgun (WGS) entry which is preliminary data.</text>
</comment>
<sequence>MRKTRTDGDRTGGWADGLAAAIGRIAQSDGDFPTAIPALSLHRRHRPTQPLHCIFNLGLGVVAQGHKQALLDGEVLTYGPGESMLTTIDLPVVSRVTQASLQRPLLGLMLQLDPRRVQEIAADMTLPAPDRAHACRTLAVEPLDASLMDALTRLVSLLGESPVLIEKLAPLTRDEVIVRLLVGPHRPQLLHLVADGAPSQQIATAVRWLKQNFARPLQVDELAGRVHMSPTTFRHHFRKMTGTSPLQYQKSLRLQEARQLMLTQHLDAGRAGERVGYESPSQFSREYSRLFGAPPQADVRRLRVACGLEGGSLPSA</sequence>
<proteinExistence type="predicted"/>
<evidence type="ECO:0000256" key="2">
    <source>
        <dbReference type="ARBA" id="ARBA00023163"/>
    </source>
</evidence>
<dbReference type="PANTHER" id="PTHR43436">
    <property type="entry name" value="ARAC-FAMILY TRANSCRIPTIONAL REGULATOR"/>
    <property type="match status" value="1"/>
</dbReference>
<evidence type="ECO:0000313" key="5">
    <source>
        <dbReference type="Proteomes" id="UP001235760"/>
    </source>
</evidence>
<keyword evidence="5" id="KW-1185">Reference proteome</keyword>
<dbReference type="PANTHER" id="PTHR43436:SF1">
    <property type="entry name" value="TRANSCRIPTIONAL REGULATORY PROTEIN"/>
    <property type="match status" value="1"/>
</dbReference>
<dbReference type="InterPro" id="IPR018060">
    <property type="entry name" value="HTH_AraC"/>
</dbReference>
<dbReference type="RefSeq" id="WP_305749155.1">
    <property type="nucleotide sequence ID" value="NZ_JAUZEE010000003.1"/>
</dbReference>
<gene>
    <name evidence="4" type="ORF">Q8X39_08180</name>
</gene>
<reference evidence="4 5" key="1">
    <citation type="submission" date="2023-08" db="EMBL/GenBank/DDBJ databases">
        <authorList>
            <person name="Roldan D.M."/>
            <person name="Menes R.J."/>
        </authorList>
    </citation>
    <scope>NUCLEOTIDE SEQUENCE [LARGE SCALE GENOMIC DNA]</scope>
    <source>
        <strain evidence="4 5">CCM 2812</strain>
    </source>
</reference>
<accession>A0ABT9G296</accession>
<dbReference type="PROSITE" id="PS01124">
    <property type="entry name" value="HTH_ARAC_FAMILY_2"/>
    <property type="match status" value="1"/>
</dbReference>
<dbReference type="SUPFAM" id="SSF46689">
    <property type="entry name" value="Homeodomain-like"/>
    <property type="match status" value="2"/>
</dbReference>
<dbReference type="Proteomes" id="UP001235760">
    <property type="component" value="Unassembled WGS sequence"/>
</dbReference>
<dbReference type="SMART" id="SM00342">
    <property type="entry name" value="HTH_ARAC"/>
    <property type="match status" value="1"/>
</dbReference>
<dbReference type="Pfam" id="PF06719">
    <property type="entry name" value="AraC_N"/>
    <property type="match status" value="1"/>
</dbReference>
<feature type="domain" description="HTH araC/xylS-type" evidence="3">
    <location>
        <begin position="203"/>
        <end position="301"/>
    </location>
</feature>
<evidence type="ECO:0000259" key="3">
    <source>
        <dbReference type="PROSITE" id="PS01124"/>
    </source>
</evidence>
<keyword evidence="2" id="KW-0804">Transcription</keyword>
<dbReference type="InterPro" id="IPR009057">
    <property type="entry name" value="Homeodomain-like_sf"/>
</dbReference>
<dbReference type="EMBL" id="JAUZEE010000003">
    <property type="protein sequence ID" value="MDP4300610.1"/>
    <property type="molecule type" value="Genomic_DNA"/>
</dbReference>
<protein>
    <submittedName>
        <fullName evidence="4">AraC family transcriptional regulator</fullName>
    </submittedName>
</protein>
<keyword evidence="1" id="KW-0805">Transcription regulation</keyword>